<dbReference type="Gene3D" id="2.30.29.30">
    <property type="entry name" value="Pleckstrin-homology domain (PH domain)/Phosphotyrosine-binding domain (PTB)"/>
    <property type="match status" value="1"/>
</dbReference>
<evidence type="ECO:0000256" key="6">
    <source>
        <dbReference type="ARBA" id="ARBA00022840"/>
    </source>
</evidence>
<dbReference type="Gene3D" id="1.20.80.10">
    <property type="match status" value="1"/>
</dbReference>
<comment type="caution">
    <text evidence="13">The sequence shown here is derived from an EMBL/GenBank/DDBJ whole genome shotgun (WGS) entry which is preliminary data.</text>
</comment>
<dbReference type="GO" id="GO:0005737">
    <property type="term" value="C:cytoplasm"/>
    <property type="evidence" value="ECO:0007669"/>
    <property type="project" value="UniProtKB-SubCell"/>
</dbReference>
<dbReference type="Pfam" id="PF21989">
    <property type="entry name" value="RA_2"/>
    <property type="match status" value="1"/>
</dbReference>
<dbReference type="InterPro" id="IPR001202">
    <property type="entry name" value="WW_dom"/>
</dbReference>
<proteinExistence type="inferred from homology"/>
<dbReference type="InterPro" id="IPR011993">
    <property type="entry name" value="PH-like_dom_sf"/>
</dbReference>
<sequence>MTDIGSGWFEHLDPASGRKYYANAATQETRWDYPLASETVDTSDWDERLDPQSGRVYYYNAKTQETSWMPPPGYKGEATELEKAASTDPTKWQSRVDDATKRTYYYNTVTKETTWIKPPCLCDEQASNGTAPYEGFEMRKFAEENFQLFRKGLFKSKTDVDKVLRWKNEMIKTALLNLKDGDLNAEAVQMFRNVTGFMGDRGSGKARIDHCTKLLSNMLQSPEELRNELYCQIVKQTTENPSIESTKRGWQLLAVCLATFPPSPSLAPHVGWYVAQHVVDLPAHAAFCLRALQKIQNLGTRRELPTTVEVESTLRFENALIRIFFLDGKFVSVAVNSWTTAADCVRLVCDLLDVKTRDPFALFEVSADDEERVLDADERVLDLVAYWHRLSTEKQQQAPTQLHATTTTTTTTTTGSTFHFQFKVRYFLNVPDNDTAGVEMMYVQAKHDVVDARYPCSDQDAITLAALQLQEEFGDAPTDDCQYLKGNLGKYLNDNTVNSKTEADLEHHLLKLYAKLAGYSQDDARLSYLDYVKSWKIYGSTYFLVEPKQNRHFPPRVVLAVGSKGIIVVDPDTKDFLQEYPYTQLVTWGHSPSSFVLVTGDTIKQVKVFFKTEQGREINIMVKAYVDALNPPN</sequence>
<dbReference type="GO" id="GO:0005524">
    <property type="term" value="F:ATP binding"/>
    <property type="evidence" value="ECO:0007669"/>
    <property type="project" value="UniProtKB-KW"/>
</dbReference>
<dbReference type="InterPro" id="IPR014352">
    <property type="entry name" value="FERM/acyl-CoA-bd_prot_sf"/>
</dbReference>
<dbReference type="SMART" id="SM00295">
    <property type="entry name" value="B41"/>
    <property type="match status" value="1"/>
</dbReference>
<dbReference type="InterPro" id="IPR051567">
    <property type="entry name" value="Unconventional_Myosin_ATPase"/>
</dbReference>
<evidence type="ECO:0000256" key="2">
    <source>
        <dbReference type="ARBA" id="ARBA00008314"/>
    </source>
</evidence>
<keyword evidence="4" id="KW-0677">Repeat</keyword>
<name>A0AAD7UJU8_9STRA</name>
<keyword evidence="5" id="KW-0547">Nucleotide-binding</keyword>
<dbReference type="Pfam" id="PF00373">
    <property type="entry name" value="FERM_M"/>
    <property type="match status" value="1"/>
</dbReference>
<evidence type="ECO:0000256" key="7">
    <source>
        <dbReference type="ARBA" id="ARBA00023175"/>
    </source>
</evidence>
<dbReference type="InterPro" id="IPR038185">
    <property type="entry name" value="MyTH4_dom_sf"/>
</dbReference>
<keyword evidence="8" id="KW-0009">Actin-binding</keyword>
<dbReference type="SUPFAM" id="SSF50729">
    <property type="entry name" value="PH domain-like"/>
    <property type="match status" value="1"/>
</dbReference>
<dbReference type="InterPro" id="IPR019749">
    <property type="entry name" value="Band_41_domain"/>
</dbReference>
<dbReference type="PROSITE" id="PS50020">
    <property type="entry name" value="WW_DOMAIN_2"/>
    <property type="match status" value="3"/>
</dbReference>
<evidence type="ECO:0000256" key="3">
    <source>
        <dbReference type="ARBA" id="ARBA00022490"/>
    </source>
</evidence>
<dbReference type="Pfam" id="PF02174">
    <property type="entry name" value="IRS"/>
    <property type="match status" value="1"/>
</dbReference>
<feature type="domain" description="FERM" evidence="10">
    <location>
        <begin position="319"/>
        <end position="633"/>
    </location>
</feature>
<dbReference type="InterPro" id="IPR035963">
    <property type="entry name" value="FERM_2"/>
</dbReference>
<dbReference type="CDD" id="cd00836">
    <property type="entry name" value="FERM_C-lobe"/>
    <property type="match status" value="1"/>
</dbReference>
<evidence type="ECO:0000313" key="13">
    <source>
        <dbReference type="EMBL" id="KAJ8609686.1"/>
    </source>
</evidence>
<dbReference type="SMART" id="SM00456">
    <property type="entry name" value="WW"/>
    <property type="match status" value="3"/>
</dbReference>
<feature type="domain" description="MyTH4" evidence="12">
    <location>
        <begin position="166"/>
        <end position="314"/>
    </location>
</feature>
<dbReference type="Gene3D" id="1.25.40.530">
    <property type="entry name" value="MyTH4 domain"/>
    <property type="match status" value="1"/>
</dbReference>
<keyword evidence="14" id="KW-1185">Reference proteome</keyword>
<dbReference type="InterPro" id="IPR000159">
    <property type="entry name" value="RA_dom"/>
</dbReference>
<comment type="similarity">
    <text evidence="2">Belongs to the TRAFAC class myosin-kinesin ATPase superfamily. Myosin family.</text>
</comment>
<feature type="domain" description="WW" evidence="9">
    <location>
        <begin position="2"/>
        <end position="36"/>
    </location>
</feature>
<evidence type="ECO:0000259" key="9">
    <source>
        <dbReference type="PROSITE" id="PS50020"/>
    </source>
</evidence>
<gene>
    <name evidence="13" type="ORF">CTAYLR_009387</name>
</gene>
<dbReference type="InterPro" id="IPR029071">
    <property type="entry name" value="Ubiquitin-like_domsf"/>
</dbReference>
<dbReference type="Gene3D" id="3.10.20.90">
    <property type="entry name" value="Phosphatidylinositol 3-kinase Catalytic Subunit, Chain A, domain 1"/>
    <property type="match status" value="1"/>
</dbReference>
<evidence type="ECO:0000256" key="8">
    <source>
        <dbReference type="ARBA" id="ARBA00023203"/>
    </source>
</evidence>
<dbReference type="GO" id="GO:0007165">
    <property type="term" value="P:signal transduction"/>
    <property type="evidence" value="ECO:0007669"/>
    <property type="project" value="InterPro"/>
</dbReference>
<dbReference type="Pfam" id="PF00397">
    <property type="entry name" value="WW"/>
    <property type="match status" value="3"/>
</dbReference>
<dbReference type="InterPro" id="IPR036020">
    <property type="entry name" value="WW_dom_sf"/>
</dbReference>
<keyword evidence="6" id="KW-0067">ATP-binding</keyword>
<dbReference type="EMBL" id="JAQMWT010000135">
    <property type="protein sequence ID" value="KAJ8609686.1"/>
    <property type="molecule type" value="Genomic_DNA"/>
</dbReference>
<dbReference type="InterPro" id="IPR002404">
    <property type="entry name" value="IRS_PTB"/>
</dbReference>
<dbReference type="PROSITE" id="PS51016">
    <property type="entry name" value="MYTH4"/>
    <property type="match status" value="1"/>
</dbReference>
<dbReference type="InterPro" id="IPR019748">
    <property type="entry name" value="FERM_central"/>
</dbReference>
<dbReference type="PROSITE" id="PS50057">
    <property type="entry name" value="FERM_3"/>
    <property type="match status" value="1"/>
</dbReference>
<evidence type="ECO:0000256" key="4">
    <source>
        <dbReference type="ARBA" id="ARBA00022737"/>
    </source>
</evidence>
<dbReference type="CDD" id="cd00201">
    <property type="entry name" value="WW"/>
    <property type="match status" value="3"/>
</dbReference>
<keyword evidence="3" id="KW-0963">Cytoplasm</keyword>
<dbReference type="SMART" id="SM00139">
    <property type="entry name" value="MyTH4"/>
    <property type="match status" value="1"/>
</dbReference>
<protein>
    <submittedName>
        <fullName evidence="13">Uncharacterized protein</fullName>
    </submittedName>
</protein>
<dbReference type="AlphaFoldDB" id="A0AAD7UJU8"/>
<dbReference type="PROSITE" id="PS50200">
    <property type="entry name" value="RA"/>
    <property type="match status" value="1"/>
</dbReference>
<feature type="domain" description="WW" evidence="9">
    <location>
        <begin position="86"/>
        <end position="120"/>
    </location>
</feature>
<evidence type="ECO:0000259" key="11">
    <source>
        <dbReference type="PROSITE" id="PS50200"/>
    </source>
</evidence>
<dbReference type="SUPFAM" id="SSF47031">
    <property type="entry name" value="Second domain of FERM"/>
    <property type="match status" value="1"/>
</dbReference>
<dbReference type="PRINTS" id="PR00935">
    <property type="entry name" value="BAND41"/>
</dbReference>
<dbReference type="Proteomes" id="UP001230188">
    <property type="component" value="Unassembled WGS sequence"/>
</dbReference>
<dbReference type="SUPFAM" id="SSF51045">
    <property type="entry name" value="WW domain"/>
    <property type="match status" value="3"/>
</dbReference>
<evidence type="ECO:0000259" key="12">
    <source>
        <dbReference type="PROSITE" id="PS51016"/>
    </source>
</evidence>
<keyword evidence="7" id="KW-0505">Motor protein</keyword>
<dbReference type="GO" id="GO:0003779">
    <property type="term" value="F:actin binding"/>
    <property type="evidence" value="ECO:0007669"/>
    <property type="project" value="UniProtKB-KW"/>
</dbReference>
<dbReference type="Gene3D" id="2.20.70.10">
    <property type="match status" value="3"/>
</dbReference>
<comment type="subcellular location">
    <subcellularLocation>
        <location evidence="1">Cytoplasm</location>
    </subcellularLocation>
</comment>
<dbReference type="PANTHER" id="PTHR22692:SF33">
    <property type="entry name" value="MYOSIN"/>
    <property type="match status" value="1"/>
</dbReference>
<dbReference type="PANTHER" id="PTHR22692">
    <property type="entry name" value="MYOSIN VII, XV"/>
    <property type="match status" value="1"/>
</dbReference>
<dbReference type="SUPFAM" id="SSF54236">
    <property type="entry name" value="Ubiquitin-like"/>
    <property type="match status" value="1"/>
</dbReference>
<accession>A0AAD7UJU8</accession>
<dbReference type="CDD" id="cd14473">
    <property type="entry name" value="FERM_B-lobe"/>
    <property type="match status" value="1"/>
</dbReference>
<evidence type="ECO:0000259" key="10">
    <source>
        <dbReference type="PROSITE" id="PS50057"/>
    </source>
</evidence>
<evidence type="ECO:0000313" key="14">
    <source>
        <dbReference type="Proteomes" id="UP001230188"/>
    </source>
</evidence>
<dbReference type="GO" id="GO:0005856">
    <property type="term" value="C:cytoskeleton"/>
    <property type="evidence" value="ECO:0007669"/>
    <property type="project" value="InterPro"/>
</dbReference>
<dbReference type="PROSITE" id="PS01159">
    <property type="entry name" value="WW_DOMAIN_1"/>
    <property type="match status" value="3"/>
</dbReference>
<organism evidence="13 14">
    <name type="scientific">Chrysophaeum taylorii</name>
    <dbReference type="NCBI Taxonomy" id="2483200"/>
    <lineage>
        <taxon>Eukaryota</taxon>
        <taxon>Sar</taxon>
        <taxon>Stramenopiles</taxon>
        <taxon>Ochrophyta</taxon>
        <taxon>Pelagophyceae</taxon>
        <taxon>Pelagomonadales</taxon>
        <taxon>Pelagomonadaceae</taxon>
        <taxon>Chrysophaeum</taxon>
    </lineage>
</organism>
<evidence type="ECO:0000256" key="1">
    <source>
        <dbReference type="ARBA" id="ARBA00004496"/>
    </source>
</evidence>
<dbReference type="Pfam" id="PF00784">
    <property type="entry name" value="MyTH4"/>
    <property type="match status" value="1"/>
</dbReference>
<dbReference type="InterPro" id="IPR000299">
    <property type="entry name" value="FERM_domain"/>
</dbReference>
<evidence type="ECO:0000256" key="5">
    <source>
        <dbReference type="ARBA" id="ARBA00022741"/>
    </source>
</evidence>
<feature type="domain" description="WW" evidence="9">
    <location>
        <begin position="43"/>
        <end position="73"/>
    </location>
</feature>
<dbReference type="InterPro" id="IPR000857">
    <property type="entry name" value="MyTH4_dom"/>
</dbReference>
<feature type="domain" description="Ras-associating" evidence="11">
    <location>
        <begin position="317"/>
        <end position="427"/>
    </location>
</feature>
<reference evidence="13" key="1">
    <citation type="submission" date="2023-01" db="EMBL/GenBank/DDBJ databases">
        <title>Metagenome sequencing of chrysophaentin producing Chrysophaeum taylorii.</title>
        <authorList>
            <person name="Davison J."/>
            <person name="Bewley C."/>
        </authorList>
    </citation>
    <scope>NUCLEOTIDE SEQUENCE</scope>
    <source>
        <strain evidence="13">NIES-1699</strain>
    </source>
</reference>